<dbReference type="InterPro" id="IPR036186">
    <property type="entry name" value="Serpin_sf"/>
</dbReference>
<comment type="caution">
    <text evidence="5">The sequence shown here is derived from an EMBL/GenBank/DDBJ whole genome shotgun (WGS) entry which is preliminary data.</text>
</comment>
<evidence type="ECO:0000256" key="1">
    <source>
        <dbReference type="ARBA" id="ARBA00022690"/>
    </source>
</evidence>
<evidence type="ECO:0000313" key="6">
    <source>
        <dbReference type="Proteomes" id="UP000663880"/>
    </source>
</evidence>
<dbReference type="Gene3D" id="2.30.39.10">
    <property type="entry name" value="Alpha-1-antitrypsin, domain 1"/>
    <property type="match status" value="1"/>
</dbReference>
<accession>A0A821XES7</accession>
<protein>
    <recommendedName>
        <fullName evidence="4">Serpin domain-containing protein</fullName>
    </recommendedName>
</protein>
<feature type="domain" description="Serpin" evidence="4">
    <location>
        <begin position="1"/>
        <end position="259"/>
    </location>
</feature>
<dbReference type="EMBL" id="CAJOBZ010000067">
    <property type="protein sequence ID" value="CAF4941711.1"/>
    <property type="molecule type" value="Genomic_DNA"/>
</dbReference>
<reference evidence="5" key="1">
    <citation type="submission" date="2021-02" db="EMBL/GenBank/DDBJ databases">
        <authorList>
            <person name="Steward A R."/>
        </authorList>
    </citation>
    <scope>NUCLEOTIDE SEQUENCE</scope>
</reference>
<dbReference type="OrthoDB" id="9440847at2759"/>
<dbReference type="AlphaFoldDB" id="A0A821XES7"/>
<sequence>MIGMNIISLDLNERDTAVMVANRIMFDKGQELSLELPELIKTDEIHPSGITLANVNRLQYVWRNKFTSVKVENFYDENDRHIGKVNMMFQKVTAACAQITPLKSQVLELPYGIDGKYAMLLIKPWPKTKVNDVFQKMMTFTYGQILNILNIQPPTVVYVKLPRFEINTNYALNVPLNKMGVFDLFEKEFSKFYGVPWNSLFVPAIVHHVSMEVNEVGLRRDTVQPANRTVMFNATRPFLYFVIEKTTDTIVLGGVYSKPTVY</sequence>
<dbReference type="InterPro" id="IPR042185">
    <property type="entry name" value="Serpin_sf_2"/>
</dbReference>
<comment type="similarity">
    <text evidence="3">Belongs to the serpin family.</text>
</comment>
<gene>
    <name evidence="5" type="ORF">PMACD_LOCUS14785</name>
</gene>
<dbReference type="Pfam" id="PF00079">
    <property type="entry name" value="Serpin"/>
    <property type="match status" value="1"/>
</dbReference>
<proteinExistence type="inferred from homology"/>
<dbReference type="GO" id="GO:0005615">
    <property type="term" value="C:extracellular space"/>
    <property type="evidence" value="ECO:0007669"/>
    <property type="project" value="InterPro"/>
</dbReference>
<evidence type="ECO:0000259" key="4">
    <source>
        <dbReference type="SMART" id="SM00093"/>
    </source>
</evidence>
<dbReference type="InterPro" id="IPR042178">
    <property type="entry name" value="Serpin_sf_1"/>
</dbReference>
<dbReference type="SMART" id="SM00093">
    <property type="entry name" value="SERPIN"/>
    <property type="match status" value="1"/>
</dbReference>
<evidence type="ECO:0000256" key="3">
    <source>
        <dbReference type="RuleBase" id="RU000411"/>
    </source>
</evidence>
<dbReference type="GO" id="GO:0004867">
    <property type="term" value="F:serine-type endopeptidase inhibitor activity"/>
    <property type="evidence" value="ECO:0007669"/>
    <property type="project" value="UniProtKB-KW"/>
</dbReference>
<keyword evidence="1" id="KW-0646">Protease inhibitor</keyword>
<dbReference type="InterPro" id="IPR000215">
    <property type="entry name" value="Serpin_fam"/>
</dbReference>
<dbReference type="Gene3D" id="3.30.497.10">
    <property type="entry name" value="Antithrombin, subunit I, domain 2"/>
    <property type="match status" value="1"/>
</dbReference>
<evidence type="ECO:0000313" key="5">
    <source>
        <dbReference type="EMBL" id="CAF4941711.1"/>
    </source>
</evidence>
<name>A0A821XES7_9NEOP</name>
<dbReference type="PANTHER" id="PTHR11461">
    <property type="entry name" value="SERINE PROTEASE INHIBITOR, SERPIN"/>
    <property type="match status" value="1"/>
</dbReference>
<dbReference type="Proteomes" id="UP000663880">
    <property type="component" value="Unassembled WGS sequence"/>
</dbReference>
<dbReference type="PANTHER" id="PTHR11461:SF367">
    <property type="entry name" value="GH21475P-RELATED"/>
    <property type="match status" value="1"/>
</dbReference>
<dbReference type="SUPFAM" id="SSF56574">
    <property type="entry name" value="Serpins"/>
    <property type="match status" value="1"/>
</dbReference>
<keyword evidence="6" id="KW-1185">Reference proteome</keyword>
<keyword evidence="2" id="KW-0722">Serine protease inhibitor</keyword>
<organism evidence="5 6">
    <name type="scientific">Pieris macdunnoughi</name>
    <dbReference type="NCBI Taxonomy" id="345717"/>
    <lineage>
        <taxon>Eukaryota</taxon>
        <taxon>Metazoa</taxon>
        <taxon>Ecdysozoa</taxon>
        <taxon>Arthropoda</taxon>
        <taxon>Hexapoda</taxon>
        <taxon>Insecta</taxon>
        <taxon>Pterygota</taxon>
        <taxon>Neoptera</taxon>
        <taxon>Endopterygota</taxon>
        <taxon>Lepidoptera</taxon>
        <taxon>Glossata</taxon>
        <taxon>Ditrysia</taxon>
        <taxon>Papilionoidea</taxon>
        <taxon>Pieridae</taxon>
        <taxon>Pierinae</taxon>
        <taxon>Pieris</taxon>
    </lineage>
</organism>
<evidence type="ECO:0000256" key="2">
    <source>
        <dbReference type="ARBA" id="ARBA00022900"/>
    </source>
</evidence>
<dbReference type="InterPro" id="IPR023796">
    <property type="entry name" value="Serpin_dom"/>
</dbReference>